<feature type="non-terminal residue" evidence="1">
    <location>
        <position position="406"/>
    </location>
</feature>
<comment type="caution">
    <text evidence="1">The sequence shown here is derived from an EMBL/GenBank/DDBJ whole genome shotgun (WGS) entry which is preliminary data.</text>
</comment>
<evidence type="ECO:0000313" key="1">
    <source>
        <dbReference type="EMBL" id="TMJ07331.1"/>
    </source>
</evidence>
<name>A0A537LH45_9BACT</name>
<accession>A0A537LH45</accession>
<protein>
    <submittedName>
        <fullName evidence="1">DUF4900 domain-containing protein</fullName>
    </submittedName>
</protein>
<reference evidence="1 2" key="1">
    <citation type="journal article" date="2019" name="Nat. Microbiol.">
        <title>Mediterranean grassland soil C-N compound turnover is dependent on rainfall and depth, and is mediated by genomically divergent microorganisms.</title>
        <authorList>
            <person name="Diamond S."/>
            <person name="Andeer P.F."/>
            <person name="Li Z."/>
            <person name="Crits-Christoph A."/>
            <person name="Burstein D."/>
            <person name="Anantharaman K."/>
            <person name="Lane K.R."/>
            <person name="Thomas B.C."/>
            <person name="Pan C."/>
            <person name="Northen T.R."/>
            <person name="Banfield J.F."/>
        </authorList>
    </citation>
    <scope>NUCLEOTIDE SEQUENCE [LARGE SCALE GENOMIC DNA]</scope>
    <source>
        <strain evidence="1">NP_5</strain>
    </source>
</reference>
<dbReference type="Pfam" id="PF16241">
    <property type="entry name" value="DUF4900"/>
    <property type="match status" value="1"/>
</dbReference>
<dbReference type="AlphaFoldDB" id="A0A537LH45"/>
<gene>
    <name evidence="1" type="ORF">E6H02_11565</name>
</gene>
<sequence length="406" mass="41923">MNGAQGLYLAEGGAVAGRAALMAYIGAYPVGVTSVDASLTSATASNWYAGGVATSQVPFGLFDYLVIDGQKFSLGANASTPSETFQVNWGLASVHLKLQTAGTPTNALGAGSYTASVVLTPNRTPDASCAGGPCAIHMLGPDHYEIFYTYTVTSQSSAGTFARRAVTLSGSFSAQLRLHSFAMYALFTDTHTSPSGGGVWFTSNTNFSGPVHTNGEFQFAFFPTFTDKIESVGAKAWFNNGGSPLELASTEHVQSGSRIDAPLVPPDPNPQAATPANFTLGAPAVPLPSGSYNQQGVAIGLSPGNTSQVTTTQIDTAIPELKGTGTVPNGIYVPVTDSNNNCRSDPLEAMLGGIYVQGNLDSLAMSVTGTTAVYTLIQGSTTTTVTVDRTNNKTTVSSNGWLIPPA</sequence>
<proteinExistence type="predicted"/>
<dbReference type="EMBL" id="VBAM01000491">
    <property type="protein sequence ID" value="TMJ07331.1"/>
    <property type="molecule type" value="Genomic_DNA"/>
</dbReference>
<dbReference type="Proteomes" id="UP000320393">
    <property type="component" value="Unassembled WGS sequence"/>
</dbReference>
<organism evidence="1 2">
    <name type="scientific">Candidatus Segetimicrobium genomatis</name>
    <dbReference type="NCBI Taxonomy" id="2569760"/>
    <lineage>
        <taxon>Bacteria</taxon>
        <taxon>Bacillati</taxon>
        <taxon>Candidatus Sysuimicrobiota</taxon>
        <taxon>Candidatus Sysuimicrobiia</taxon>
        <taxon>Candidatus Sysuimicrobiales</taxon>
        <taxon>Candidatus Segetimicrobiaceae</taxon>
        <taxon>Candidatus Segetimicrobium</taxon>
    </lineage>
</organism>
<dbReference type="InterPro" id="IPR032601">
    <property type="entry name" value="DUF4900"/>
</dbReference>
<evidence type="ECO:0000313" key="2">
    <source>
        <dbReference type="Proteomes" id="UP000320393"/>
    </source>
</evidence>